<organism evidence="1">
    <name type="scientific">Arion vulgaris</name>
    <dbReference type="NCBI Taxonomy" id="1028688"/>
    <lineage>
        <taxon>Eukaryota</taxon>
        <taxon>Metazoa</taxon>
        <taxon>Spiralia</taxon>
        <taxon>Lophotrochozoa</taxon>
        <taxon>Mollusca</taxon>
        <taxon>Gastropoda</taxon>
        <taxon>Heterobranchia</taxon>
        <taxon>Euthyneura</taxon>
        <taxon>Panpulmonata</taxon>
        <taxon>Eupulmonata</taxon>
        <taxon>Stylommatophora</taxon>
        <taxon>Helicina</taxon>
        <taxon>Arionoidea</taxon>
        <taxon>Arionidae</taxon>
        <taxon>Arion</taxon>
    </lineage>
</organism>
<dbReference type="AlphaFoldDB" id="A0A0B7BCV3"/>
<proteinExistence type="predicted"/>
<reference evidence="1" key="1">
    <citation type="submission" date="2014-12" db="EMBL/GenBank/DDBJ databases">
        <title>Insight into the proteome of Arion vulgaris.</title>
        <authorList>
            <person name="Aradska J."/>
            <person name="Bulat T."/>
            <person name="Smidak R."/>
            <person name="Sarate P."/>
            <person name="Gangsoo J."/>
            <person name="Sialana F."/>
            <person name="Bilban M."/>
            <person name="Lubec G."/>
        </authorList>
    </citation>
    <scope>NUCLEOTIDE SEQUENCE</scope>
    <source>
        <tissue evidence="1">Skin</tissue>
    </source>
</reference>
<accession>A0A0B7BCV3</accession>
<dbReference type="EMBL" id="HACG01044289">
    <property type="protein sequence ID" value="CEK91154.1"/>
    <property type="molecule type" value="Transcribed_RNA"/>
</dbReference>
<protein>
    <submittedName>
        <fullName evidence="1">Uncharacterized protein</fullName>
    </submittedName>
</protein>
<evidence type="ECO:0000313" key="1">
    <source>
        <dbReference type="EMBL" id="CEK91154.1"/>
    </source>
</evidence>
<feature type="non-terminal residue" evidence="1">
    <location>
        <position position="1"/>
    </location>
</feature>
<gene>
    <name evidence="1" type="primary">ORF181198</name>
</gene>
<sequence>TCLFIGPQKQYCDLVYSSVHRNITIYSCMHRNNTVTCLFSGSQKQYCDTSLIHRFTETVNVHSWKLLSNLL</sequence>
<name>A0A0B7BCV3_9EUPU</name>